<dbReference type="InterPro" id="IPR036188">
    <property type="entry name" value="FAD/NAD-bd_sf"/>
</dbReference>
<dbReference type="AlphaFoldDB" id="A0A101GQG5"/>
<dbReference type="EMBL" id="LGGD01000056">
    <property type="protein sequence ID" value="KUK62684.1"/>
    <property type="molecule type" value="Genomic_DNA"/>
</dbReference>
<name>A0A101GQG5_9EURY</name>
<dbReference type="InterPro" id="IPR029058">
    <property type="entry name" value="AB_hydrolase_fold"/>
</dbReference>
<evidence type="ECO:0000259" key="2">
    <source>
        <dbReference type="Pfam" id="PF01593"/>
    </source>
</evidence>
<dbReference type="InterPro" id="IPR002937">
    <property type="entry name" value="Amino_oxidase"/>
</dbReference>
<evidence type="ECO:0000313" key="3">
    <source>
        <dbReference type="EMBL" id="KUK62684.1"/>
    </source>
</evidence>
<dbReference type="Gene3D" id="3.50.50.60">
    <property type="entry name" value="FAD/NAD(P)-binding domain"/>
    <property type="match status" value="1"/>
</dbReference>
<proteinExistence type="predicted"/>
<gene>
    <name evidence="3" type="ORF">XD82_0617</name>
</gene>
<dbReference type="PANTHER" id="PTHR21197">
    <property type="entry name" value="UDP-GALACTOPYRANOSE MUTASE"/>
    <property type="match status" value="1"/>
</dbReference>
<evidence type="ECO:0000313" key="4">
    <source>
        <dbReference type="Proteomes" id="UP000054323"/>
    </source>
</evidence>
<dbReference type="Proteomes" id="UP000054323">
    <property type="component" value="Unassembled WGS sequence"/>
</dbReference>
<accession>A0A101GQG5</accession>
<feature type="domain" description="AB hydrolase-1" evidence="1">
    <location>
        <begin position="6"/>
        <end position="104"/>
    </location>
</feature>
<dbReference type="GO" id="GO:0008767">
    <property type="term" value="F:UDP-galactopyranose mutase activity"/>
    <property type="evidence" value="ECO:0007669"/>
    <property type="project" value="TreeGrafter"/>
</dbReference>
<dbReference type="Pfam" id="PF00561">
    <property type="entry name" value="Abhydrolase_1"/>
    <property type="match status" value="1"/>
</dbReference>
<dbReference type="SUPFAM" id="SSF53474">
    <property type="entry name" value="alpha/beta-Hydrolases"/>
    <property type="match status" value="1"/>
</dbReference>
<dbReference type="PANTHER" id="PTHR21197:SF0">
    <property type="entry name" value="UDP-GALACTOPYRANOSE MUTASE"/>
    <property type="match status" value="1"/>
</dbReference>
<dbReference type="SUPFAM" id="SSF51905">
    <property type="entry name" value="FAD/NAD(P)-binding domain"/>
    <property type="match status" value="1"/>
</dbReference>
<comment type="caution">
    <text evidence="3">The sequence shown here is derived from an EMBL/GenBank/DDBJ whole genome shotgun (WGS) entry which is preliminary data.</text>
</comment>
<organism evidence="3 4">
    <name type="scientific">Methanoculleus marisnigri</name>
    <dbReference type="NCBI Taxonomy" id="2198"/>
    <lineage>
        <taxon>Archaea</taxon>
        <taxon>Methanobacteriati</taxon>
        <taxon>Methanobacteriota</taxon>
        <taxon>Stenosarchaea group</taxon>
        <taxon>Methanomicrobia</taxon>
        <taxon>Methanomicrobiales</taxon>
        <taxon>Methanomicrobiaceae</taxon>
        <taxon>Methanoculleus</taxon>
    </lineage>
</organism>
<protein>
    <submittedName>
        <fullName evidence="3">UDP-galactopyranose mutase</fullName>
    </submittedName>
</protein>
<dbReference type="Gene3D" id="3.40.50.1820">
    <property type="entry name" value="alpha/beta hydrolase"/>
    <property type="match status" value="1"/>
</dbReference>
<feature type="domain" description="Amine oxidase" evidence="2">
    <location>
        <begin position="278"/>
        <end position="698"/>
    </location>
</feature>
<dbReference type="GO" id="GO:0016491">
    <property type="term" value="F:oxidoreductase activity"/>
    <property type="evidence" value="ECO:0007669"/>
    <property type="project" value="InterPro"/>
</dbReference>
<dbReference type="GO" id="GO:0050660">
    <property type="term" value="F:flavin adenine dinucleotide binding"/>
    <property type="evidence" value="ECO:0007669"/>
    <property type="project" value="TreeGrafter"/>
</dbReference>
<dbReference type="GO" id="GO:0005829">
    <property type="term" value="C:cytosol"/>
    <property type="evidence" value="ECO:0007669"/>
    <property type="project" value="TreeGrafter"/>
</dbReference>
<reference evidence="4" key="1">
    <citation type="journal article" date="2015" name="MBio">
        <title>Genome-Resolved Metagenomic Analysis Reveals Roles for Candidate Phyla and Other Microbial Community Members in Biogeochemical Transformations in Oil Reservoirs.</title>
        <authorList>
            <person name="Hu P."/>
            <person name="Tom L."/>
            <person name="Singh A."/>
            <person name="Thomas B.C."/>
            <person name="Baker B.J."/>
            <person name="Piceno Y.M."/>
            <person name="Andersen G.L."/>
            <person name="Banfield J.F."/>
        </authorList>
    </citation>
    <scope>NUCLEOTIDE SEQUENCE [LARGE SCALE GENOMIC DNA]</scope>
</reference>
<dbReference type="InterPro" id="IPR000073">
    <property type="entry name" value="AB_hydrolase_1"/>
</dbReference>
<dbReference type="Pfam" id="PF01593">
    <property type="entry name" value="Amino_oxidase"/>
    <property type="match status" value="1"/>
</dbReference>
<dbReference type="PATRIC" id="fig|2198.4.peg.884"/>
<evidence type="ECO:0000259" key="1">
    <source>
        <dbReference type="Pfam" id="PF00561"/>
    </source>
</evidence>
<sequence>MLADLFDVVVPSIPGQGFSDRKPMTTDDTADLFAGLMTEELGYERFVAAGGDAGTLIAQSLAERHADALLGIHLTDVGYPDQTTDFSALTKPEIEFANYIQQWWMNEGAFNMVQSTKPQSLAYGLADSPAGLAAWIMSFMASGTTGEEIEKRLTRDELLTNITIYWVTQTIGPSLRRYYLDAHAPPRPWQRTPVPAAVAHPPRDAPLPREWAERRVNLEHFTNLPRGGGGCVAPRVPGLITSGFHADMRQPRENGWSTIYGFGIKRMNVKSAVLGGGLTGITLARLLHEQGDDVTVLERDETIGGLCRSRTEAGFTFDVGGSHILFSRDTEVLSFMLSVLGKNADRRKRNTKILYAGRYVKYPFENGLYQLPDEDRFFCINEFVKNLIAVEKGEVPPPENFAEWITYTFGRGIAECYMIPYNEKIWNFPADRMSHHWVEGRIPRPPVEDIIRSAIGIETEGYVHQAVFSYPVTGGIEALVRAIAEPVLSAIRTGFSVASVREEKGGFAVSDGIKTVHADRLISTIPLQNLLPCLADVPADVQAACDALRYNSLCSVFIGLSGEVPDISWLYVPDPETGLFNRISFPSNYSSKVAPPGHSSVLAEITYNEGDAVSEMTDAEIIEHTIGSLIAAGIIPSRDNVAYTGVARQKFAYVVYDTDYLQNIEIVREFCRERRIDLVGRFSQFEYLNMDGCIRSAIDFVRANG</sequence>